<evidence type="ECO:0000313" key="3">
    <source>
        <dbReference type="Proteomes" id="UP001465668"/>
    </source>
</evidence>
<keyword evidence="3" id="KW-1185">Reference proteome</keyword>
<feature type="chain" id="PRO_5046663095" description="Secreted protein" evidence="1">
    <location>
        <begin position="23"/>
        <end position="155"/>
    </location>
</feature>
<sequence length="155" mass="17755">MIPWKSAATTSSLWLLLRMLSGLCDLRSRRALGDTAAEHSDQTIMWKHTRSISTIVEFCPYRKVHETLRGLSTNRGMMSSMTPVRWNWWPPHSTLVNSYLPGSIHLKSWSARNTQSSDKVVLFHSAWPNDIPDLLERAERALDRMPVPRADEDSP</sequence>
<dbReference type="Proteomes" id="UP001465668">
    <property type="component" value="Unassembled WGS sequence"/>
</dbReference>
<comment type="caution">
    <text evidence="2">The sequence shown here is derived from an EMBL/GenBank/DDBJ whole genome shotgun (WGS) entry which is preliminary data.</text>
</comment>
<dbReference type="EMBL" id="JARVKM010000024">
    <property type="protein sequence ID" value="KAK9776886.1"/>
    <property type="molecule type" value="Genomic_DNA"/>
</dbReference>
<evidence type="ECO:0000256" key="1">
    <source>
        <dbReference type="SAM" id="SignalP"/>
    </source>
</evidence>
<gene>
    <name evidence="2" type="ORF">SCAR479_06287</name>
</gene>
<keyword evidence="1" id="KW-0732">Signal</keyword>
<feature type="signal peptide" evidence="1">
    <location>
        <begin position="1"/>
        <end position="22"/>
    </location>
</feature>
<accession>A0ABR2XSU2</accession>
<evidence type="ECO:0008006" key="4">
    <source>
        <dbReference type="Google" id="ProtNLM"/>
    </source>
</evidence>
<reference evidence="2 3" key="1">
    <citation type="submission" date="2024-02" db="EMBL/GenBank/DDBJ databases">
        <title>First draft genome assembly of two strains of Seiridium cardinale.</title>
        <authorList>
            <person name="Emiliani G."/>
            <person name="Scali E."/>
        </authorList>
    </citation>
    <scope>NUCLEOTIDE SEQUENCE [LARGE SCALE GENOMIC DNA]</scope>
    <source>
        <strain evidence="2 3">BM-138-000479</strain>
    </source>
</reference>
<proteinExistence type="predicted"/>
<evidence type="ECO:0000313" key="2">
    <source>
        <dbReference type="EMBL" id="KAK9776886.1"/>
    </source>
</evidence>
<name>A0ABR2XSU2_9PEZI</name>
<organism evidence="2 3">
    <name type="scientific">Seiridium cardinale</name>
    <dbReference type="NCBI Taxonomy" id="138064"/>
    <lineage>
        <taxon>Eukaryota</taxon>
        <taxon>Fungi</taxon>
        <taxon>Dikarya</taxon>
        <taxon>Ascomycota</taxon>
        <taxon>Pezizomycotina</taxon>
        <taxon>Sordariomycetes</taxon>
        <taxon>Xylariomycetidae</taxon>
        <taxon>Amphisphaeriales</taxon>
        <taxon>Sporocadaceae</taxon>
        <taxon>Seiridium</taxon>
    </lineage>
</organism>
<protein>
    <recommendedName>
        <fullName evidence="4">Secreted protein</fullName>
    </recommendedName>
</protein>